<evidence type="ECO:0000256" key="5">
    <source>
        <dbReference type="ARBA" id="ARBA00023001"/>
    </source>
</evidence>
<keyword evidence="4" id="KW-0378">Hydrolase</keyword>
<proteinExistence type="predicted"/>
<keyword evidence="3" id="KW-0677">Repeat</keyword>
<dbReference type="STRING" id="1094508.Tsac_2253"/>
<dbReference type="eggNOG" id="COG5492">
    <property type="taxonomic scope" value="Bacteria"/>
</dbReference>
<dbReference type="SUPFAM" id="SSF49785">
    <property type="entry name" value="Galactose-binding domain-like"/>
    <property type="match status" value="2"/>
</dbReference>
<name>I3VXL2_THESW</name>
<evidence type="ECO:0000256" key="9">
    <source>
        <dbReference type="SAM" id="MobiDB-lite"/>
    </source>
</evidence>
<evidence type="ECO:0000256" key="3">
    <source>
        <dbReference type="ARBA" id="ARBA00022737"/>
    </source>
</evidence>
<feature type="domain" description="SLH" evidence="10">
    <location>
        <begin position="1029"/>
        <end position="1087"/>
    </location>
</feature>
<dbReference type="Pfam" id="PF00150">
    <property type="entry name" value="Cellulase"/>
    <property type="match status" value="1"/>
</dbReference>
<evidence type="ECO:0000256" key="7">
    <source>
        <dbReference type="ARBA" id="ARBA00023295"/>
    </source>
</evidence>
<dbReference type="InterPro" id="IPR001119">
    <property type="entry name" value="SLH_dom"/>
</dbReference>
<keyword evidence="6" id="KW-0119">Carbohydrate metabolism</keyword>
<dbReference type="Proteomes" id="UP000006178">
    <property type="component" value="Chromosome"/>
</dbReference>
<dbReference type="GO" id="GO:0030245">
    <property type="term" value="P:cellulose catabolic process"/>
    <property type="evidence" value="ECO:0007669"/>
    <property type="project" value="UniProtKB-KW"/>
</dbReference>
<dbReference type="InterPro" id="IPR005086">
    <property type="entry name" value="CBM17/28"/>
</dbReference>
<dbReference type="EC" id="3.2.1.4" evidence="2"/>
<dbReference type="BioCyc" id="TSAC1094508:GLMA-2286-MONOMER"/>
<accession>I3VXL2</accession>
<dbReference type="RefSeq" id="WP_014759094.1">
    <property type="nucleotide sequence ID" value="NC_017992.1"/>
</dbReference>
<evidence type="ECO:0000259" key="10">
    <source>
        <dbReference type="PROSITE" id="PS51272"/>
    </source>
</evidence>
<dbReference type="Pfam" id="PF03424">
    <property type="entry name" value="CBM_17_28"/>
    <property type="match status" value="2"/>
</dbReference>
<evidence type="ECO:0000256" key="2">
    <source>
        <dbReference type="ARBA" id="ARBA00012601"/>
    </source>
</evidence>
<dbReference type="EMBL" id="CP003184">
    <property type="protein sequence ID" value="AFK87257.1"/>
    <property type="molecule type" value="Genomic_DNA"/>
</dbReference>
<keyword evidence="8" id="KW-0624">Polysaccharide degradation</keyword>
<dbReference type="InterPro" id="IPR018087">
    <property type="entry name" value="Glyco_hydro_5_CS"/>
</dbReference>
<gene>
    <name evidence="11" type="ordered locus">Tsac_2253</name>
</gene>
<dbReference type="Gene3D" id="3.20.20.80">
    <property type="entry name" value="Glycosidases"/>
    <property type="match status" value="1"/>
</dbReference>
<dbReference type="KEGG" id="tsh:Tsac_2253"/>
<dbReference type="PROSITE" id="PS00659">
    <property type="entry name" value="GLYCOSYL_HYDROL_F5"/>
    <property type="match status" value="1"/>
</dbReference>
<dbReference type="SUPFAM" id="SSF51445">
    <property type="entry name" value="(Trans)glycosidases"/>
    <property type="match status" value="1"/>
</dbReference>
<dbReference type="InterPro" id="IPR008979">
    <property type="entry name" value="Galactose-bd-like_sf"/>
</dbReference>
<evidence type="ECO:0000313" key="12">
    <source>
        <dbReference type="Proteomes" id="UP000006178"/>
    </source>
</evidence>
<dbReference type="PROSITE" id="PS51272">
    <property type="entry name" value="SLH"/>
    <property type="match status" value="3"/>
</dbReference>
<dbReference type="Gene3D" id="2.60.120.260">
    <property type="entry name" value="Galactose-binding domain-like"/>
    <property type="match status" value="2"/>
</dbReference>
<reference evidence="11 12" key="1">
    <citation type="journal article" date="2014" name="Appl. Environ. Microbiol.">
        <title>Profile of Secreted Hydrolases, Associated Proteins, and SlpA in Thermoanaerobacterium saccharolyticum during the Degradation of Hemicellulose.</title>
        <authorList>
            <person name="Currie D.H."/>
            <person name="Guss A.M."/>
            <person name="Herring C.D."/>
            <person name="Giannone R.J."/>
            <person name="Johnson C.M."/>
            <person name="Lankford P.K."/>
            <person name="Brown S.D."/>
            <person name="Hettich R.L."/>
            <person name="Lynd L.R."/>
        </authorList>
    </citation>
    <scope>NUCLEOTIDE SEQUENCE [LARGE SCALE GENOMIC DNA]</scope>
    <source>
        <strain evidence="12">DSM 8691 / JW/SL-YS485</strain>
    </source>
</reference>
<comment type="catalytic activity">
    <reaction evidence="1">
        <text>Endohydrolysis of (1-&gt;4)-beta-D-glucosidic linkages in cellulose, lichenin and cereal beta-D-glucans.</text>
        <dbReference type="EC" id="3.2.1.4"/>
    </reaction>
</comment>
<keyword evidence="5" id="KW-0136">Cellulose degradation</keyword>
<dbReference type="GO" id="GO:0008810">
    <property type="term" value="F:cellulase activity"/>
    <property type="evidence" value="ECO:0007669"/>
    <property type="project" value="UniProtKB-EC"/>
</dbReference>
<dbReference type="AlphaFoldDB" id="I3VXL2"/>
<evidence type="ECO:0000313" key="11">
    <source>
        <dbReference type="EMBL" id="AFK87257.1"/>
    </source>
</evidence>
<evidence type="ECO:0000256" key="1">
    <source>
        <dbReference type="ARBA" id="ARBA00000966"/>
    </source>
</evidence>
<sequence length="1148" mass="126565">MSKIARQIITVFVTLVLAVYSIPIIGATSKQSYETEKYPYLLGNDNVKKPSVAGALQVVEKNGRKILADENGDPIQLRGMSSHGLQWFPQIINDNAFAALSKDWEANVIRLAMYVGEGGYATDSSVKDKVIQGIDLAIKNDMYVIVDWHVLNPGDPNADIYSGALDFFKEIAQKYPNDKHIIYELANEPNSNAPGVTNDLDGWEKVKSYAEPIIKMLRDTGNQNIVIVGSPNWSQRPDLAVEDPINDKNTMYSVHFYTGTHLTEEDGKPGYVFGNMVYAIEHGLPVFVTEWGTSDASGNGGPYLDEADKWLNYLNENNISWVNWSLSNKNESSAAFTPYVAGETEATNLDPGPDQVWSIPELSVSGEYVRARIKGIPYQPIDRSKKPYKTVVWDFNDGTTQGFVVNKDSPIQSIKLSNENNMLKIDGMKDSKDVSEGNFWANVRISADEATIKPDIFGAGELMIDVVVLEPTTVSIAAVPQSTNHGWANPNRAVIATPDDFALQLDGTYEATLIITKDDAPNLEAIATDTSDNTLTNIILFVGVENEDTVYIDNITVSGNRTVVEQPVKNDPLGTAMLPSDFEDMTRQGWDWDQSSGVKSALTIQESNGSHALSWEVQYPDVKPIDNWASAPRLILRNINATRGDNKYLAFDFYLNPSRANKGSLAINLAFAPPSLGYWAQESDTYNIPLESLSQLSKTNDGLYHFKVSFDLDKIADNKAIAPDTVLRDIIIVVADENSDFIGRMYLDNVKFEVDNQSQNGNSSSNVSASSSYTSNSVNEKQQDVIIISGNSVSKIDEDSIMNDIKDTSTNEIVFDLTKVGDSNQKVLEVPVSILVLAYENNKNIVVNSGEMKFELARQSIKLDGLSDSVKFHITNNENSNNGELMPITNSYIIKITSGDKDVEMTLPIILSLNVNRAKDIRKIGIYSYDESNGQWKYLGGSVDKSTKTITYDAISSSVYAVFELEKNFKDVNSDFWAEDVISVLAAKHIVSGENSNNFAPNDKITRAEFASMAVRALGISETSYKGEFNDVKGDSWYAGAIQAAYGAGIISGDGKQIRPDDPLTREEMAAIAMRIYEKLTQYSDINGNTSFTDDNEISIWAKNAVLKAMKLQIIEGEPGNKFKPKNEATRAEAAAVIYSVLDKVGNI</sequence>
<dbReference type="PANTHER" id="PTHR34142">
    <property type="entry name" value="ENDO-BETA-1,4-GLUCANASE A"/>
    <property type="match status" value="1"/>
</dbReference>
<dbReference type="InterPro" id="IPR017853">
    <property type="entry name" value="GH"/>
</dbReference>
<dbReference type="Pfam" id="PF00395">
    <property type="entry name" value="SLH"/>
    <property type="match status" value="3"/>
</dbReference>
<evidence type="ECO:0000256" key="8">
    <source>
        <dbReference type="ARBA" id="ARBA00023326"/>
    </source>
</evidence>
<keyword evidence="7" id="KW-0326">Glycosidase</keyword>
<feature type="domain" description="SLH" evidence="10">
    <location>
        <begin position="965"/>
        <end position="1028"/>
    </location>
</feature>
<organism evidence="11 12">
    <name type="scientific">Thermoanaerobacterium saccharolyticum (strain DSM 8691 / JW/SL-YS485)</name>
    <dbReference type="NCBI Taxonomy" id="1094508"/>
    <lineage>
        <taxon>Bacteria</taxon>
        <taxon>Bacillati</taxon>
        <taxon>Bacillota</taxon>
        <taxon>Clostridia</taxon>
        <taxon>Thermoanaerobacterales</taxon>
        <taxon>Thermoanaerobacteraceae</taxon>
        <taxon>Thermoanaerobacterium</taxon>
    </lineage>
</organism>
<protein>
    <recommendedName>
        <fullName evidence="2">cellulase</fullName>
        <ecNumber evidence="2">3.2.1.4</ecNumber>
    </recommendedName>
</protein>
<feature type="region of interest" description="Disordered" evidence="9">
    <location>
        <begin position="757"/>
        <end position="776"/>
    </location>
</feature>
<feature type="domain" description="SLH" evidence="10">
    <location>
        <begin position="1089"/>
        <end position="1148"/>
    </location>
</feature>
<evidence type="ECO:0000256" key="4">
    <source>
        <dbReference type="ARBA" id="ARBA00022801"/>
    </source>
</evidence>
<dbReference type="eggNOG" id="COG2730">
    <property type="taxonomic scope" value="Bacteria"/>
</dbReference>
<dbReference type="PATRIC" id="fig|1094508.3.peg.2281"/>
<evidence type="ECO:0000256" key="6">
    <source>
        <dbReference type="ARBA" id="ARBA00023277"/>
    </source>
</evidence>
<dbReference type="InterPro" id="IPR001547">
    <property type="entry name" value="Glyco_hydro_5"/>
</dbReference>
<keyword evidence="12" id="KW-1185">Reference proteome</keyword>
<dbReference type="PANTHER" id="PTHR34142:SF1">
    <property type="entry name" value="GLYCOSIDE HYDROLASE FAMILY 5 DOMAIN-CONTAINING PROTEIN"/>
    <property type="match status" value="1"/>
</dbReference>